<evidence type="ECO:0000313" key="1">
    <source>
        <dbReference type="EMBL" id="PZE22066.1"/>
    </source>
</evidence>
<dbReference type="PANTHER" id="PTHR48100:SF54">
    <property type="entry name" value="PHOSPHATASE SPAC5H10.03-RELATED"/>
    <property type="match status" value="1"/>
</dbReference>
<dbReference type="Gene3D" id="3.40.50.1240">
    <property type="entry name" value="Phosphoglycerate mutase-like"/>
    <property type="match status" value="1"/>
</dbReference>
<organism evidence="1 2">
    <name type="scientific">Paenibacillus xerothermodurans</name>
    <dbReference type="NCBI Taxonomy" id="1977292"/>
    <lineage>
        <taxon>Bacteria</taxon>
        <taxon>Bacillati</taxon>
        <taxon>Bacillota</taxon>
        <taxon>Bacilli</taxon>
        <taxon>Bacillales</taxon>
        <taxon>Paenibacillaceae</taxon>
        <taxon>Paenibacillus</taxon>
    </lineage>
</organism>
<dbReference type="EMBL" id="NHRJ02000002">
    <property type="protein sequence ID" value="PZE22066.1"/>
    <property type="molecule type" value="Genomic_DNA"/>
</dbReference>
<dbReference type="GO" id="GO:0016791">
    <property type="term" value="F:phosphatase activity"/>
    <property type="evidence" value="ECO:0007669"/>
    <property type="project" value="TreeGrafter"/>
</dbReference>
<dbReference type="InterPro" id="IPR029033">
    <property type="entry name" value="His_PPase_superfam"/>
</dbReference>
<sequence length="191" mass="21551">MEIIFVRHGEGEHSAQIPESYQLTDPGLTEHGIQEAKQLTSTLPLSETDAVIASPTRRTLQTAQLWCAGTNAERYVHPAIGPRQFPIRYDFTTLPCDTTFEPQRLTKLFGDFLLPNDVPAYLWLQGINTVPALLFNKWAEQFIAWCKRLNKDKVYLVTHDGTIAAYMEYLQGTKVARTAQLSQSGWVPLSV</sequence>
<protein>
    <submittedName>
        <fullName evidence="1">Histidine phosphatase family protein</fullName>
    </submittedName>
</protein>
<dbReference type="OrthoDB" id="2435937at2"/>
<reference evidence="1" key="1">
    <citation type="submission" date="2018-06" db="EMBL/GenBank/DDBJ databases">
        <title>Paenibacillus xerothermodurans sp. nov. an extremely dry heat resistant spore forming bacterium isolated from the soil of Cape Canaveral, Florida.</title>
        <authorList>
            <person name="Seuylemezian A."/>
            <person name="Kaur N."/>
            <person name="Patil P."/>
            <person name="Patil P."/>
            <person name="Mayilraj S."/>
            <person name="Vaishampayan P."/>
        </authorList>
    </citation>
    <scope>NUCLEOTIDE SEQUENCE [LARGE SCALE GENOMIC DNA]</scope>
    <source>
        <strain evidence="1">ATCC 27380</strain>
    </source>
</reference>
<gene>
    <name evidence="1" type="ORF">CBW46_006635</name>
</gene>
<evidence type="ECO:0000313" key="2">
    <source>
        <dbReference type="Proteomes" id="UP000214746"/>
    </source>
</evidence>
<dbReference type="Pfam" id="PF00300">
    <property type="entry name" value="His_Phos_1"/>
    <property type="match status" value="1"/>
</dbReference>
<dbReference type="Proteomes" id="UP000214746">
    <property type="component" value="Unassembled WGS sequence"/>
</dbReference>
<dbReference type="RefSeq" id="WP_089199209.1">
    <property type="nucleotide sequence ID" value="NZ_NHRJ02000002.1"/>
</dbReference>
<dbReference type="SUPFAM" id="SSF53254">
    <property type="entry name" value="Phosphoglycerate mutase-like"/>
    <property type="match status" value="1"/>
</dbReference>
<dbReference type="InterPro" id="IPR013078">
    <property type="entry name" value="His_Pase_superF_clade-1"/>
</dbReference>
<keyword evidence="2" id="KW-1185">Reference proteome</keyword>
<comment type="caution">
    <text evidence="1">The sequence shown here is derived from an EMBL/GenBank/DDBJ whole genome shotgun (WGS) entry which is preliminary data.</text>
</comment>
<name>A0A2W1NWG8_PAEXE</name>
<accession>A0A2W1NWG8</accession>
<dbReference type="CDD" id="cd07040">
    <property type="entry name" value="HP"/>
    <property type="match status" value="1"/>
</dbReference>
<dbReference type="AlphaFoldDB" id="A0A2W1NWG8"/>
<dbReference type="InterPro" id="IPR050275">
    <property type="entry name" value="PGM_Phosphatase"/>
</dbReference>
<dbReference type="SMART" id="SM00855">
    <property type="entry name" value="PGAM"/>
    <property type="match status" value="1"/>
</dbReference>
<proteinExistence type="predicted"/>
<dbReference type="PANTHER" id="PTHR48100">
    <property type="entry name" value="BROAD-SPECIFICITY PHOSPHATASE YOR283W-RELATED"/>
    <property type="match status" value="1"/>
</dbReference>
<dbReference type="GO" id="GO:0005737">
    <property type="term" value="C:cytoplasm"/>
    <property type="evidence" value="ECO:0007669"/>
    <property type="project" value="TreeGrafter"/>
</dbReference>